<dbReference type="Gramene" id="TKW09547">
    <property type="protein sequence ID" value="TKW09547"/>
    <property type="gene ID" value="SEVIR_6G109450v2"/>
</dbReference>
<evidence type="ECO:0000313" key="2">
    <source>
        <dbReference type="Proteomes" id="UP000298652"/>
    </source>
</evidence>
<name>A0A4U6UGF8_SETVI</name>
<gene>
    <name evidence="1" type="ORF">SEVIR_6G109450v2</name>
</gene>
<protein>
    <submittedName>
        <fullName evidence="1">Uncharacterized protein</fullName>
    </submittedName>
</protein>
<proteinExistence type="predicted"/>
<reference evidence="1" key="1">
    <citation type="submission" date="2019-03" db="EMBL/GenBank/DDBJ databases">
        <title>WGS assembly of Setaria viridis.</title>
        <authorList>
            <person name="Huang P."/>
            <person name="Jenkins J."/>
            <person name="Grimwood J."/>
            <person name="Barry K."/>
            <person name="Healey A."/>
            <person name="Mamidi S."/>
            <person name="Sreedasyam A."/>
            <person name="Shu S."/>
            <person name="Feldman M."/>
            <person name="Wu J."/>
            <person name="Yu Y."/>
            <person name="Chen C."/>
            <person name="Johnson J."/>
            <person name="Rokhsar D."/>
            <person name="Baxter I."/>
            <person name="Schmutz J."/>
            <person name="Brutnell T."/>
            <person name="Kellogg E."/>
        </authorList>
    </citation>
    <scope>NUCLEOTIDE SEQUENCE [LARGE SCALE GENOMIC DNA]</scope>
</reference>
<dbReference type="Proteomes" id="UP000298652">
    <property type="component" value="Chromosome 6"/>
</dbReference>
<accession>A0A4U6UGF8</accession>
<organism evidence="1 2">
    <name type="scientific">Setaria viridis</name>
    <name type="common">Green bristlegrass</name>
    <name type="synonym">Setaria italica subsp. viridis</name>
    <dbReference type="NCBI Taxonomy" id="4556"/>
    <lineage>
        <taxon>Eukaryota</taxon>
        <taxon>Viridiplantae</taxon>
        <taxon>Streptophyta</taxon>
        <taxon>Embryophyta</taxon>
        <taxon>Tracheophyta</taxon>
        <taxon>Spermatophyta</taxon>
        <taxon>Magnoliopsida</taxon>
        <taxon>Liliopsida</taxon>
        <taxon>Poales</taxon>
        <taxon>Poaceae</taxon>
        <taxon>PACMAD clade</taxon>
        <taxon>Panicoideae</taxon>
        <taxon>Panicodae</taxon>
        <taxon>Paniceae</taxon>
        <taxon>Cenchrinae</taxon>
        <taxon>Setaria</taxon>
    </lineage>
</organism>
<keyword evidence="2" id="KW-1185">Reference proteome</keyword>
<sequence length="30" mass="3457">MLFSSCRSFGCKPANKHPKLTLHTNKYLFS</sequence>
<dbReference type="EMBL" id="CM016557">
    <property type="protein sequence ID" value="TKW09547.1"/>
    <property type="molecule type" value="Genomic_DNA"/>
</dbReference>
<dbReference type="AlphaFoldDB" id="A0A4U6UGF8"/>
<evidence type="ECO:0000313" key="1">
    <source>
        <dbReference type="EMBL" id="TKW09547.1"/>
    </source>
</evidence>